<feature type="region of interest" description="Disordered" evidence="1">
    <location>
        <begin position="230"/>
        <end position="272"/>
    </location>
</feature>
<proteinExistence type="predicted"/>
<dbReference type="EMBL" id="MU860110">
    <property type="protein sequence ID" value="KAK4238078.1"/>
    <property type="molecule type" value="Genomic_DNA"/>
</dbReference>
<feature type="transmembrane region" description="Helical" evidence="2">
    <location>
        <begin position="7"/>
        <end position="30"/>
    </location>
</feature>
<evidence type="ECO:0000256" key="1">
    <source>
        <dbReference type="SAM" id="MobiDB-lite"/>
    </source>
</evidence>
<reference evidence="3" key="1">
    <citation type="journal article" date="2023" name="Mol. Phylogenet. Evol.">
        <title>Genome-scale phylogeny and comparative genomics of the fungal order Sordariales.</title>
        <authorList>
            <person name="Hensen N."/>
            <person name="Bonometti L."/>
            <person name="Westerberg I."/>
            <person name="Brannstrom I.O."/>
            <person name="Guillou S."/>
            <person name="Cros-Aarteil S."/>
            <person name="Calhoun S."/>
            <person name="Haridas S."/>
            <person name="Kuo A."/>
            <person name="Mondo S."/>
            <person name="Pangilinan J."/>
            <person name="Riley R."/>
            <person name="LaButti K."/>
            <person name="Andreopoulos B."/>
            <person name="Lipzen A."/>
            <person name="Chen C."/>
            <person name="Yan M."/>
            <person name="Daum C."/>
            <person name="Ng V."/>
            <person name="Clum A."/>
            <person name="Steindorff A."/>
            <person name="Ohm R.A."/>
            <person name="Martin F."/>
            <person name="Silar P."/>
            <person name="Natvig D.O."/>
            <person name="Lalanne C."/>
            <person name="Gautier V."/>
            <person name="Ament-Velasquez S.L."/>
            <person name="Kruys A."/>
            <person name="Hutchinson M.I."/>
            <person name="Powell A.J."/>
            <person name="Barry K."/>
            <person name="Miller A.N."/>
            <person name="Grigoriev I.V."/>
            <person name="Debuchy R."/>
            <person name="Gladieux P."/>
            <person name="Hiltunen Thoren M."/>
            <person name="Johannesson H."/>
        </authorList>
    </citation>
    <scope>NUCLEOTIDE SEQUENCE</scope>
    <source>
        <strain evidence="3">CBS 532.94</strain>
    </source>
</reference>
<gene>
    <name evidence="3" type="ORF">C8A03DRAFT_33928</name>
</gene>
<evidence type="ECO:0000256" key="2">
    <source>
        <dbReference type="SAM" id="Phobius"/>
    </source>
</evidence>
<evidence type="ECO:0000313" key="3">
    <source>
        <dbReference type="EMBL" id="KAK4238078.1"/>
    </source>
</evidence>
<feature type="region of interest" description="Disordered" evidence="1">
    <location>
        <begin position="163"/>
        <end position="201"/>
    </location>
</feature>
<sequence>MAGLITLLKGIIGISATITFCIPFAFFAAFTTLLAWLYLISYIVWVYLEAALTFVPNFLFFRWRRYPDDPNIEHLRRHNNHIGRSSPVNPASLQPVSPGRFPPLPSHFNTDQTPPRRRNSITVLTARLSAPDAMPNSLFARDYEGLGGPKWDDSLRDGHLTTMKRRTSRADPGEGSSRTVRPAAANPRTPERNVAEADDEFEVSPYGDRVISDKAGRNLSAFSGPSPRDFGTFVTPHRRGVRDNLTGRVPPTIVEGDSEDPLSPTLGEKSSS</sequence>
<name>A0AAN7C9W9_9PEZI</name>
<organism evidence="3 4">
    <name type="scientific">Achaetomium macrosporum</name>
    <dbReference type="NCBI Taxonomy" id="79813"/>
    <lineage>
        <taxon>Eukaryota</taxon>
        <taxon>Fungi</taxon>
        <taxon>Dikarya</taxon>
        <taxon>Ascomycota</taxon>
        <taxon>Pezizomycotina</taxon>
        <taxon>Sordariomycetes</taxon>
        <taxon>Sordariomycetidae</taxon>
        <taxon>Sordariales</taxon>
        <taxon>Chaetomiaceae</taxon>
        <taxon>Achaetomium</taxon>
    </lineage>
</organism>
<feature type="transmembrane region" description="Helical" evidence="2">
    <location>
        <begin position="36"/>
        <end position="61"/>
    </location>
</feature>
<comment type="caution">
    <text evidence="3">The sequence shown here is derived from an EMBL/GenBank/DDBJ whole genome shotgun (WGS) entry which is preliminary data.</text>
</comment>
<dbReference type="AlphaFoldDB" id="A0AAN7C9W9"/>
<keyword evidence="2" id="KW-0812">Transmembrane</keyword>
<dbReference type="Proteomes" id="UP001303760">
    <property type="component" value="Unassembled WGS sequence"/>
</dbReference>
<reference evidence="3" key="2">
    <citation type="submission" date="2023-05" db="EMBL/GenBank/DDBJ databases">
        <authorList>
            <consortium name="Lawrence Berkeley National Laboratory"/>
            <person name="Steindorff A."/>
            <person name="Hensen N."/>
            <person name="Bonometti L."/>
            <person name="Westerberg I."/>
            <person name="Brannstrom I.O."/>
            <person name="Guillou S."/>
            <person name="Cros-Aarteil S."/>
            <person name="Calhoun S."/>
            <person name="Haridas S."/>
            <person name="Kuo A."/>
            <person name="Mondo S."/>
            <person name="Pangilinan J."/>
            <person name="Riley R."/>
            <person name="Labutti K."/>
            <person name="Andreopoulos B."/>
            <person name="Lipzen A."/>
            <person name="Chen C."/>
            <person name="Yanf M."/>
            <person name="Daum C."/>
            <person name="Ng V."/>
            <person name="Clum A."/>
            <person name="Ohm R."/>
            <person name="Martin F."/>
            <person name="Silar P."/>
            <person name="Natvig D."/>
            <person name="Lalanne C."/>
            <person name="Gautier V."/>
            <person name="Ament-Velasquez S.L."/>
            <person name="Kruys A."/>
            <person name="Hutchinson M.I."/>
            <person name="Powell A.J."/>
            <person name="Barry K."/>
            <person name="Miller A.N."/>
            <person name="Grigoriev I.V."/>
            <person name="Debuchy R."/>
            <person name="Gladieux P."/>
            <person name="Thoren M.H."/>
            <person name="Johannesson H."/>
        </authorList>
    </citation>
    <scope>NUCLEOTIDE SEQUENCE</scope>
    <source>
        <strain evidence="3">CBS 532.94</strain>
    </source>
</reference>
<keyword evidence="2" id="KW-1133">Transmembrane helix</keyword>
<accession>A0AAN7C9W9</accession>
<evidence type="ECO:0000313" key="4">
    <source>
        <dbReference type="Proteomes" id="UP001303760"/>
    </source>
</evidence>
<keyword evidence="2" id="KW-0472">Membrane</keyword>
<keyword evidence="4" id="KW-1185">Reference proteome</keyword>
<protein>
    <submittedName>
        <fullName evidence="3">Uncharacterized protein</fullName>
    </submittedName>
</protein>